<protein>
    <submittedName>
        <fullName evidence="1">(African queen) hypothetical protein</fullName>
    </submittedName>
</protein>
<sequence length="165" mass="19662">MFLYAFSRCLYHFCPGIGHKLRNLDPLGGGHLVRDLRESHRFPYYLARKYEYGRSIGGKRDPWLFNSPNEYGYYGDVPKRNFDEIDRSNLDSFVKKRNFDEIDQTSMPFPFKRFYHVYGSNYLDTALSNFDKKRYRPDYPMDEIDLSQFPIGSKRSEISAIHPMR</sequence>
<name>A0A8J2W052_9NEOP</name>
<accession>A0A8J2W052</accession>
<proteinExistence type="predicted"/>
<dbReference type="Proteomes" id="UP000789524">
    <property type="component" value="Unassembled WGS sequence"/>
</dbReference>
<keyword evidence="2" id="KW-1185">Reference proteome</keyword>
<dbReference type="EMBL" id="CAKASE010000047">
    <property type="protein sequence ID" value="CAG9561910.1"/>
    <property type="molecule type" value="Genomic_DNA"/>
</dbReference>
<dbReference type="AlphaFoldDB" id="A0A8J2W052"/>
<dbReference type="OrthoDB" id="6093641at2759"/>
<evidence type="ECO:0000313" key="1">
    <source>
        <dbReference type="EMBL" id="CAG9561910.1"/>
    </source>
</evidence>
<evidence type="ECO:0000313" key="2">
    <source>
        <dbReference type="Proteomes" id="UP000789524"/>
    </source>
</evidence>
<organism evidence="1 2">
    <name type="scientific">Danaus chrysippus</name>
    <name type="common">African queen</name>
    <dbReference type="NCBI Taxonomy" id="151541"/>
    <lineage>
        <taxon>Eukaryota</taxon>
        <taxon>Metazoa</taxon>
        <taxon>Ecdysozoa</taxon>
        <taxon>Arthropoda</taxon>
        <taxon>Hexapoda</taxon>
        <taxon>Insecta</taxon>
        <taxon>Pterygota</taxon>
        <taxon>Neoptera</taxon>
        <taxon>Endopterygota</taxon>
        <taxon>Lepidoptera</taxon>
        <taxon>Glossata</taxon>
        <taxon>Ditrysia</taxon>
        <taxon>Papilionoidea</taxon>
        <taxon>Nymphalidae</taxon>
        <taxon>Danainae</taxon>
        <taxon>Danaini</taxon>
        <taxon>Danaina</taxon>
        <taxon>Danaus</taxon>
        <taxon>Anosia</taxon>
    </lineage>
</organism>
<comment type="caution">
    <text evidence="1">The sequence shown here is derived from an EMBL/GenBank/DDBJ whole genome shotgun (WGS) entry which is preliminary data.</text>
</comment>
<gene>
    <name evidence="1" type="ORF">DCHRY22_LOCUS3341</name>
</gene>
<reference evidence="1" key="1">
    <citation type="submission" date="2021-09" db="EMBL/GenBank/DDBJ databases">
        <authorList>
            <person name="Martin H S."/>
        </authorList>
    </citation>
    <scope>NUCLEOTIDE SEQUENCE</scope>
</reference>